<evidence type="ECO:0000256" key="1">
    <source>
        <dbReference type="SAM" id="MobiDB-lite"/>
    </source>
</evidence>
<comment type="caution">
    <text evidence="2">The sequence shown here is derived from an EMBL/GenBank/DDBJ whole genome shotgun (WGS) entry which is preliminary data.</text>
</comment>
<name>A0ABR1BZG7_NECAM</name>
<feature type="region of interest" description="Disordered" evidence="1">
    <location>
        <begin position="1"/>
        <end position="31"/>
    </location>
</feature>
<feature type="compositionally biased region" description="Basic and acidic residues" evidence="1">
    <location>
        <begin position="1"/>
        <end position="15"/>
    </location>
</feature>
<evidence type="ECO:0000313" key="3">
    <source>
        <dbReference type="Proteomes" id="UP001303046"/>
    </source>
</evidence>
<feature type="compositionally biased region" description="Low complexity" evidence="1">
    <location>
        <begin position="70"/>
        <end position="81"/>
    </location>
</feature>
<organism evidence="2 3">
    <name type="scientific">Necator americanus</name>
    <name type="common">Human hookworm</name>
    <dbReference type="NCBI Taxonomy" id="51031"/>
    <lineage>
        <taxon>Eukaryota</taxon>
        <taxon>Metazoa</taxon>
        <taxon>Ecdysozoa</taxon>
        <taxon>Nematoda</taxon>
        <taxon>Chromadorea</taxon>
        <taxon>Rhabditida</taxon>
        <taxon>Rhabditina</taxon>
        <taxon>Rhabditomorpha</taxon>
        <taxon>Strongyloidea</taxon>
        <taxon>Ancylostomatidae</taxon>
        <taxon>Bunostominae</taxon>
        <taxon>Necator</taxon>
    </lineage>
</organism>
<dbReference type="EMBL" id="JAVFWL010000001">
    <property type="protein sequence ID" value="KAK6731722.1"/>
    <property type="molecule type" value="Genomic_DNA"/>
</dbReference>
<keyword evidence="3" id="KW-1185">Reference proteome</keyword>
<feature type="region of interest" description="Disordered" evidence="1">
    <location>
        <begin position="63"/>
        <end position="96"/>
    </location>
</feature>
<feature type="compositionally biased region" description="Basic and acidic residues" evidence="1">
    <location>
        <begin position="87"/>
        <end position="96"/>
    </location>
</feature>
<protein>
    <submittedName>
        <fullName evidence="2">Uncharacterized protein</fullName>
    </submittedName>
</protein>
<accession>A0ABR1BZG7</accession>
<sequence>MPAIKGEEKLHDREVTGVPGTVRRSGAQAPTFETLPIRPGICACRARNNSGVAEQATCVWGLPQGSKSPAADARGAAARGASQVAEHSVRAGMKPE</sequence>
<proteinExistence type="predicted"/>
<evidence type="ECO:0000313" key="2">
    <source>
        <dbReference type="EMBL" id="KAK6731722.1"/>
    </source>
</evidence>
<reference evidence="2 3" key="1">
    <citation type="submission" date="2023-08" db="EMBL/GenBank/DDBJ databases">
        <title>A Necator americanus chromosomal reference genome.</title>
        <authorList>
            <person name="Ilik V."/>
            <person name="Petrzelkova K.J."/>
            <person name="Pardy F."/>
            <person name="Fuh T."/>
            <person name="Niatou-Singa F.S."/>
            <person name="Gouil Q."/>
            <person name="Baker L."/>
            <person name="Ritchie M.E."/>
            <person name="Jex A.R."/>
            <person name="Gazzola D."/>
            <person name="Li H."/>
            <person name="Toshio Fujiwara R."/>
            <person name="Zhan B."/>
            <person name="Aroian R.V."/>
            <person name="Pafco B."/>
            <person name="Schwarz E.M."/>
        </authorList>
    </citation>
    <scope>NUCLEOTIDE SEQUENCE [LARGE SCALE GENOMIC DNA]</scope>
    <source>
        <strain evidence="2 3">Aroian</strain>
        <tissue evidence="2">Whole animal</tissue>
    </source>
</reference>
<dbReference type="Proteomes" id="UP001303046">
    <property type="component" value="Unassembled WGS sequence"/>
</dbReference>
<gene>
    <name evidence="2" type="primary">Necator_chrI.g4036</name>
    <name evidence="2" type="ORF">RB195_007907</name>
</gene>